<feature type="region of interest" description="Disordered" evidence="9">
    <location>
        <begin position="205"/>
        <end position="253"/>
    </location>
</feature>
<dbReference type="GO" id="GO:0015074">
    <property type="term" value="P:DNA integration"/>
    <property type="evidence" value="ECO:0007669"/>
    <property type="project" value="InterPro"/>
</dbReference>
<keyword evidence="7" id="KW-0695">RNA-directed DNA polymerase</keyword>
<evidence type="ECO:0000256" key="7">
    <source>
        <dbReference type="ARBA" id="ARBA00022918"/>
    </source>
</evidence>
<dbReference type="PROSITE" id="PS50878">
    <property type="entry name" value="RT_POL"/>
    <property type="match status" value="1"/>
</dbReference>
<dbReference type="InterPro" id="IPR050951">
    <property type="entry name" value="Retrovirus_Pol_polyprotein"/>
</dbReference>
<feature type="domain" description="Reverse transcriptase" evidence="11">
    <location>
        <begin position="805"/>
        <end position="984"/>
    </location>
</feature>
<evidence type="ECO:0000256" key="6">
    <source>
        <dbReference type="ARBA" id="ARBA00022801"/>
    </source>
</evidence>
<dbReference type="InterPro" id="IPR021109">
    <property type="entry name" value="Peptidase_aspartic_dom_sf"/>
</dbReference>
<evidence type="ECO:0000256" key="9">
    <source>
        <dbReference type="SAM" id="MobiDB-lite"/>
    </source>
</evidence>
<dbReference type="PROSITE" id="PS00141">
    <property type="entry name" value="ASP_PROTEASE"/>
    <property type="match status" value="1"/>
</dbReference>
<feature type="region of interest" description="Disordered" evidence="9">
    <location>
        <begin position="453"/>
        <end position="498"/>
    </location>
</feature>
<dbReference type="SUPFAM" id="SSF56672">
    <property type="entry name" value="DNA/RNA polymerases"/>
    <property type="match status" value="1"/>
</dbReference>
<evidence type="ECO:0000313" key="13">
    <source>
        <dbReference type="EMBL" id="KAA0040871.1"/>
    </source>
</evidence>
<dbReference type="CDD" id="cd00303">
    <property type="entry name" value="retropepsin_like"/>
    <property type="match status" value="1"/>
</dbReference>
<dbReference type="Pfam" id="PF03732">
    <property type="entry name" value="Retrotrans_gag"/>
    <property type="match status" value="1"/>
</dbReference>
<evidence type="ECO:0000259" key="10">
    <source>
        <dbReference type="PROSITE" id="PS50158"/>
    </source>
</evidence>
<feature type="domain" description="CCHC-type" evidence="10">
    <location>
        <begin position="534"/>
        <end position="548"/>
    </location>
</feature>
<dbReference type="InterPro" id="IPR043502">
    <property type="entry name" value="DNA/RNA_pol_sf"/>
</dbReference>
<dbReference type="PROSITE" id="PS50994">
    <property type="entry name" value="INTEGRASE"/>
    <property type="match status" value="1"/>
</dbReference>
<dbReference type="InterPro" id="IPR001878">
    <property type="entry name" value="Znf_CCHC"/>
</dbReference>
<dbReference type="GO" id="GO:0008270">
    <property type="term" value="F:zinc ion binding"/>
    <property type="evidence" value="ECO:0007669"/>
    <property type="project" value="UniProtKB-KW"/>
</dbReference>
<dbReference type="InterPro" id="IPR056924">
    <property type="entry name" value="SH3_Tf2-1"/>
</dbReference>
<evidence type="ECO:0000256" key="4">
    <source>
        <dbReference type="ARBA" id="ARBA00022722"/>
    </source>
</evidence>
<dbReference type="OrthoDB" id="532080at2759"/>
<dbReference type="Gene3D" id="3.30.420.10">
    <property type="entry name" value="Ribonuclease H-like superfamily/Ribonuclease H"/>
    <property type="match status" value="1"/>
</dbReference>
<dbReference type="Pfam" id="PF17917">
    <property type="entry name" value="RT_RNaseH"/>
    <property type="match status" value="1"/>
</dbReference>
<dbReference type="InterPro" id="IPR043128">
    <property type="entry name" value="Rev_trsase/Diguanyl_cyclase"/>
</dbReference>
<evidence type="ECO:0000256" key="3">
    <source>
        <dbReference type="ARBA" id="ARBA00022695"/>
    </source>
</evidence>
<keyword evidence="4" id="KW-0540">Nuclease</keyword>
<keyword evidence="3" id="KW-0548">Nucleotidyltransferase</keyword>
<dbReference type="Pfam" id="PF24626">
    <property type="entry name" value="SH3_Tf2-1"/>
    <property type="match status" value="1"/>
</dbReference>
<evidence type="ECO:0000259" key="11">
    <source>
        <dbReference type="PROSITE" id="PS50878"/>
    </source>
</evidence>
<dbReference type="SUPFAM" id="SSF50630">
    <property type="entry name" value="Acid proteases"/>
    <property type="match status" value="1"/>
</dbReference>
<dbReference type="CDD" id="cd01647">
    <property type="entry name" value="RT_LTR"/>
    <property type="match status" value="1"/>
</dbReference>
<reference evidence="13 14" key="1">
    <citation type="submission" date="2019-08" db="EMBL/GenBank/DDBJ databases">
        <title>Draft genome sequences of two oriental melons (Cucumis melo L. var makuwa).</title>
        <authorList>
            <person name="Kwon S.-Y."/>
        </authorList>
    </citation>
    <scope>NUCLEOTIDE SEQUENCE [LARGE SCALE GENOMIC DNA]</scope>
    <source>
        <strain evidence="14">cv. SW 3</strain>
        <tissue evidence="13">Leaf</tissue>
    </source>
</reference>
<dbReference type="Pfam" id="PF00078">
    <property type="entry name" value="RVT_1"/>
    <property type="match status" value="1"/>
</dbReference>
<dbReference type="CDD" id="cd09274">
    <property type="entry name" value="RNase_HI_RT_Ty3"/>
    <property type="match status" value="1"/>
</dbReference>
<dbReference type="EMBL" id="SSTE01017028">
    <property type="protein sequence ID" value="KAA0040871.1"/>
    <property type="molecule type" value="Genomic_DNA"/>
</dbReference>
<dbReference type="PROSITE" id="PS50158">
    <property type="entry name" value="ZF_CCHC"/>
    <property type="match status" value="1"/>
</dbReference>
<dbReference type="Gene3D" id="3.10.20.370">
    <property type="match status" value="1"/>
</dbReference>
<evidence type="ECO:0000259" key="12">
    <source>
        <dbReference type="PROSITE" id="PS50994"/>
    </source>
</evidence>
<dbReference type="GO" id="GO:0006508">
    <property type="term" value="P:proteolysis"/>
    <property type="evidence" value="ECO:0007669"/>
    <property type="project" value="InterPro"/>
</dbReference>
<feature type="region of interest" description="Disordered" evidence="9">
    <location>
        <begin position="277"/>
        <end position="301"/>
    </location>
</feature>
<dbReference type="InterPro" id="IPR000477">
    <property type="entry name" value="RT_dom"/>
</dbReference>
<dbReference type="InterPro" id="IPR001584">
    <property type="entry name" value="Integrase_cat-core"/>
</dbReference>
<organism evidence="13 14">
    <name type="scientific">Cucumis melo var. makuwa</name>
    <name type="common">Oriental melon</name>
    <dbReference type="NCBI Taxonomy" id="1194695"/>
    <lineage>
        <taxon>Eukaryota</taxon>
        <taxon>Viridiplantae</taxon>
        <taxon>Streptophyta</taxon>
        <taxon>Embryophyta</taxon>
        <taxon>Tracheophyta</taxon>
        <taxon>Spermatophyta</taxon>
        <taxon>Magnoliopsida</taxon>
        <taxon>eudicotyledons</taxon>
        <taxon>Gunneridae</taxon>
        <taxon>Pentapetalae</taxon>
        <taxon>rosids</taxon>
        <taxon>fabids</taxon>
        <taxon>Cucurbitales</taxon>
        <taxon>Cucurbitaceae</taxon>
        <taxon>Benincaseae</taxon>
        <taxon>Cucumis</taxon>
    </lineage>
</organism>
<dbReference type="GO" id="GO:0003676">
    <property type="term" value="F:nucleic acid binding"/>
    <property type="evidence" value="ECO:0007669"/>
    <property type="project" value="InterPro"/>
</dbReference>
<feature type="domain" description="Integrase catalytic" evidence="12">
    <location>
        <begin position="1299"/>
        <end position="1478"/>
    </location>
</feature>
<dbReference type="SUPFAM" id="SSF53098">
    <property type="entry name" value="Ribonuclease H-like"/>
    <property type="match status" value="1"/>
</dbReference>
<keyword evidence="6" id="KW-0378">Hydrolase</keyword>
<evidence type="ECO:0000256" key="1">
    <source>
        <dbReference type="ARBA" id="ARBA00012493"/>
    </source>
</evidence>
<feature type="compositionally biased region" description="Basic residues" evidence="9">
    <location>
        <begin position="223"/>
        <end position="238"/>
    </location>
</feature>
<proteinExistence type="predicted"/>
<dbReference type="GO" id="GO:0004519">
    <property type="term" value="F:endonuclease activity"/>
    <property type="evidence" value="ECO:0007669"/>
    <property type="project" value="UniProtKB-KW"/>
</dbReference>
<evidence type="ECO:0000313" key="14">
    <source>
        <dbReference type="Proteomes" id="UP000321393"/>
    </source>
</evidence>
<keyword evidence="8" id="KW-0862">Zinc</keyword>
<feature type="compositionally biased region" description="Polar residues" evidence="9">
    <location>
        <begin position="454"/>
        <end position="473"/>
    </location>
</feature>
<keyword evidence="5" id="KW-0255">Endonuclease</keyword>
<dbReference type="InterPro" id="IPR005162">
    <property type="entry name" value="Retrotrans_gag_dom"/>
</dbReference>
<name>A0A5A7TGS7_CUCMM</name>
<dbReference type="InterPro" id="IPR041373">
    <property type="entry name" value="RT_RNaseH"/>
</dbReference>
<evidence type="ECO:0000256" key="5">
    <source>
        <dbReference type="ARBA" id="ARBA00022759"/>
    </source>
</evidence>
<evidence type="ECO:0000256" key="8">
    <source>
        <dbReference type="PROSITE-ProRule" id="PRU00047"/>
    </source>
</evidence>
<dbReference type="Proteomes" id="UP000321393">
    <property type="component" value="Unassembled WGS sequence"/>
</dbReference>
<accession>A0A5A7TGS7</accession>
<dbReference type="GO" id="GO:0004190">
    <property type="term" value="F:aspartic-type endopeptidase activity"/>
    <property type="evidence" value="ECO:0007669"/>
    <property type="project" value="InterPro"/>
</dbReference>
<dbReference type="Gene3D" id="3.10.10.10">
    <property type="entry name" value="HIV Type 1 Reverse Transcriptase, subunit A, domain 1"/>
    <property type="match status" value="1"/>
</dbReference>
<keyword evidence="8" id="KW-0479">Metal-binding</keyword>
<dbReference type="Gene3D" id="2.40.70.10">
    <property type="entry name" value="Acid Proteases"/>
    <property type="match status" value="1"/>
</dbReference>
<keyword evidence="8" id="KW-0863">Zinc-finger</keyword>
<protein>
    <recommendedName>
        <fullName evidence="1">RNA-directed DNA polymerase</fullName>
        <ecNumber evidence="1">2.7.7.49</ecNumber>
    </recommendedName>
</protein>
<dbReference type="FunFam" id="3.30.70.270:FF:000020">
    <property type="entry name" value="Transposon Tf2-6 polyprotein-like Protein"/>
    <property type="match status" value="1"/>
</dbReference>
<dbReference type="InterPro" id="IPR001969">
    <property type="entry name" value="Aspartic_peptidase_AS"/>
</dbReference>
<dbReference type="Gene3D" id="3.30.70.270">
    <property type="match status" value="2"/>
</dbReference>
<dbReference type="EC" id="2.7.7.49" evidence="1"/>
<dbReference type="FunFam" id="3.10.20.370:FF:000001">
    <property type="entry name" value="Retrovirus-related Pol polyprotein from transposon 17.6-like protein"/>
    <property type="match status" value="1"/>
</dbReference>
<dbReference type="InterPro" id="IPR036397">
    <property type="entry name" value="RNaseH_sf"/>
</dbReference>
<evidence type="ECO:0000256" key="2">
    <source>
        <dbReference type="ARBA" id="ARBA00022679"/>
    </source>
</evidence>
<feature type="compositionally biased region" description="Pro residues" evidence="9">
    <location>
        <begin position="284"/>
        <end position="301"/>
    </location>
</feature>
<dbReference type="Pfam" id="PF08284">
    <property type="entry name" value="RVP_2"/>
    <property type="match status" value="1"/>
</dbReference>
<dbReference type="InterPro" id="IPR012337">
    <property type="entry name" value="RNaseH-like_sf"/>
</dbReference>
<sequence>MWLYPIRVEYWNKIWSYLSSLEGIKELTFKFSGSAAGLFGDSFLFLGVDSIEGHNRVSGKGFPTTGPLVEAGNVVIHRGLLVSNATASCSLCAIGCKELLADRPRCWMYVVVIGLDVDHGVGRGRTCTLRICASCGSTRLICASFGSTRLICASSGSTRPICASFRSTSLICASFGSTRLICASFGSTRLICSFYGTTRLLCKGTARGRPTRGRKDAEMPPRRGARRGGRGGRGRRAGRVQPEVQPVAQATDPAAPVTHADLAAMEQRFRDLIMQMREQQQSAPPAPAPASAPAPAPASAPVPVAPQVVSDQLSTEAKHLRDFRKYNPTTFDGSLEDPTRAQLWLSSLETIFRYMKCPEDQKVQCAVFMFTDRGTAWWETAERMLGGDVSQITWQQFKESFYAKFFSASLRDAKRQEFLNLEQGDMTVEQYDAEFDMLSRFAPEMIATEAARANNLQEGVNSSKTAGRGSTSGQKRKAEQQSVPVPQRNFRSGGEFRRFQQKPFEAGEAARGKSLCTTCGKHHLGRCLFGTRTCFKCRQEGHTADRCPLRLTGNAQNQGAGAPHQGRVFATNKTEAERAGTVVTGTLPVLGHYALVLFDSGSSHSFISSAFVLHARLEVEPLHHVLSVSTPSGECMLSKEKVKACQIEIAGHVIEVTLLVLDMLDFDVILGMDWLAANHASIDCSRKEVTFNPHSMASFKFKGEGSRSLPQVISAIRASKLLSQGTWGILASVVDTREVDVSLSSEPVVRDYPDVFPEELPGLPPHREVEFAIELEPGTVPISRAPYKMAPAELKELKVQLQELLDKGFIRPSVSPWGAPVLFVKKKDGSMRLCIDYRELNKVTVKNKYPLPKIDDLFDQLQGATVFSKIDLRSGYHQLRIKDGDVPKTAFRSRYGHYEFIVMSFGLTNAPAVFMDLMNRVFREFLDTFVIVFIDDILIYSKTEAEHEEHLRIVLQTLRDNKLYAKFSKCEFWLKQVSFLGHVVSKAGVSVDPAKIEAVTGWTRPSTVSEVRSFLGLAGYYRRFVENFSRIATPLTQLTRKGAPFVWSKACEDSFQNLKQKLVTALVLTVPDGSGSFVIYSDASMKGLGCVLMQQGKVVAFASRQLKSHEQNYPTHDLELAAVVFALKIWRHYLYGEKIQIFTDHKSLKYFFTQKEFNMRQRRWLELVKDYDCEILYHPGKANVVADALSRKVSHSAALITRQAPLHRDLERAEIAVSVGAVTMQLAQLTVQPTLRQRIIDAQGNDHYLVEKRGLAEAGQAVEFSTSSDGGLLFERRLCVPSDSAVKTELLSEAHSSPVSMHPGTKAETSGFITTLEHTGMEVGKRVHGFHYRTAETLRGFTVIWVVVDRLTKSSHFVLCKSTYTASKWAQLYMSEIVRLHCVPVSIVSDRDARFTSKFWKGLQTAMGTRLDFSTAFHLQTDGQTERLNQVLEDMLRACALEFPGSWDSHLHLMEFAYNNSYQATIGMAPFEALYGKCCRSPVCWGEVGEQRLMGPELVLSTNEAIQKIRSRMHTAQSRQKSYADVRRKDLEFEVGDKVFLKVAPMRGVLRFERRGKLSPRFVGPFEILERIGPVAYRLALPPSLSTVHDVFHVSMLRKYVLDPSHVVDYEPLEIDENLSYTEQPVEVLAREVKTLRNKEIPLVKVLWRNHRVEEATWEREDDMRSRYPELFEG</sequence>
<gene>
    <name evidence="13" type="ORF">E6C27_scaffold345G00240</name>
</gene>
<dbReference type="PANTHER" id="PTHR37984:SF5">
    <property type="entry name" value="PROTEIN NYNRIN-LIKE"/>
    <property type="match status" value="1"/>
</dbReference>
<dbReference type="GO" id="GO:0003964">
    <property type="term" value="F:RNA-directed DNA polymerase activity"/>
    <property type="evidence" value="ECO:0007669"/>
    <property type="project" value="UniProtKB-KW"/>
</dbReference>
<dbReference type="PANTHER" id="PTHR37984">
    <property type="entry name" value="PROTEIN CBG26694"/>
    <property type="match status" value="1"/>
</dbReference>
<comment type="caution">
    <text evidence="13">The sequence shown here is derived from an EMBL/GenBank/DDBJ whole genome shotgun (WGS) entry which is preliminary data.</text>
</comment>
<keyword evidence="2" id="KW-0808">Transferase</keyword>